<proteinExistence type="evidence at transcript level"/>
<name>A0A0S1MJW0_PHAPC</name>
<dbReference type="EMBL" id="KT247089">
    <property type="protein sequence ID" value="ALL41178.1"/>
    <property type="molecule type" value="mRNA"/>
</dbReference>
<evidence type="ECO:0000313" key="1">
    <source>
        <dbReference type="EMBL" id="ALL41178.1"/>
    </source>
</evidence>
<sequence length="50" mass="5506">MGLSGYGPGFPLGKLAILDCTTLSTNYCDRIFCSISKRATFKALIVRNKY</sequence>
<organism evidence="1">
    <name type="scientific">Phakopsora pachyrhizi</name>
    <name type="common">Asian soybean rust disease fungus</name>
    <dbReference type="NCBI Taxonomy" id="170000"/>
    <lineage>
        <taxon>Eukaryota</taxon>
        <taxon>Fungi</taxon>
        <taxon>Dikarya</taxon>
        <taxon>Basidiomycota</taxon>
        <taxon>Pucciniomycotina</taxon>
        <taxon>Pucciniomycetes</taxon>
        <taxon>Pucciniales</taxon>
        <taxon>Phakopsoraceae</taxon>
        <taxon>Phakopsora</taxon>
    </lineage>
</organism>
<reference evidence="1" key="1">
    <citation type="submission" date="2015-07" db="EMBL/GenBank/DDBJ databases">
        <title>Elucidating the P. pachyrhizi secretome and potential effectors.</title>
        <authorList>
            <person name="de Carvalho M.C.C.G."/>
            <person name="Nascimento L.C."/>
            <person name="Darben L.M."/>
            <person name="Polizel-Podanosqui A.M."/>
            <person name="Lopes-Caitar V.S."/>
            <person name="Rocha C.S."/>
            <person name="Qi M."/>
            <person name="Carazolle M."/>
            <person name="Kuwahara M.K."/>
            <person name="Pereira G.A.G."/>
            <person name="Abdelnoor R.V."/>
            <person name="Whitham S.A."/>
            <person name="Marcelino-Guimaraes F.C."/>
        </authorList>
    </citation>
    <scope>NUCLEOTIDE SEQUENCE</scope>
</reference>
<protein>
    <submittedName>
        <fullName evidence="1">Cell wall alpha-1,3-glucan synthase ags1</fullName>
    </submittedName>
</protein>
<accession>A0A0S1MJW0</accession>
<dbReference type="AlphaFoldDB" id="A0A0S1MJW0"/>